<protein>
    <submittedName>
        <fullName evidence="1">Uncharacterized protein</fullName>
    </submittedName>
</protein>
<gene>
    <name evidence="1" type="ORF">VCUG_00960</name>
</gene>
<name>L2GV79_VAVCU</name>
<proteinExistence type="predicted"/>
<evidence type="ECO:0000313" key="1">
    <source>
        <dbReference type="EMBL" id="ELA47529.1"/>
    </source>
</evidence>
<evidence type="ECO:0000313" key="2">
    <source>
        <dbReference type="Proteomes" id="UP000011081"/>
    </source>
</evidence>
<sequence length="178" mass="20141">MASIALPPLLFSPMQINAFDFVAPMPAYFHSTPTSRFYVSSTLANNAEDSNSLKVISNRGVFKHHLEKYFGPLFKHPKCQLVVKVHIFKGTEECFGELVSAVSITVLQVGVPLSYFLVGITLCDAMRMYHLVLRNNCRLIGIFGNGEFDKKWLEVVEVKCREEVERIRGVLNEVMAKR</sequence>
<dbReference type="OrthoDB" id="10349419at2759"/>
<dbReference type="GeneID" id="19878843"/>
<dbReference type="OMA" id="VLRNNCR"/>
<dbReference type="EMBL" id="GL877416">
    <property type="protein sequence ID" value="ELA47529.1"/>
    <property type="molecule type" value="Genomic_DNA"/>
</dbReference>
<keyword evidence="2" id="KW-1185">Reference proteome</keyword>
<organism evidence="1 2">
    <name type="scientific">Vavraia culicis (isolate floridensis)</name>
    <name type="common">Microsporidian parasite</name>
    <dbReference type="NCBI Taxonomy" id="948595"/>
    <lineage>
        <taxon>Eukaryota</taxon>
        <taxon>Fungi</taxon>
        <taxon>Fungi incertae sedis</taxon>
        <taxon>Microsporidia</taxon>
        <taxon>Pleistophoridae</taxon>
        <taxon>Vavraia</taxon>
    </lineage>
</organism>
<dbReference type="AlphaFoldDB" id="L2GV79"/>
<dbReference type="Proteomes" id="UP000011081">
    <property type="component" value="Unassembled WGS sequence"/>
</dbReference>
<dbReference type="InParanoid" id="L2GV79"/>
<dbReference type="VEuPathDB" id="MicrosporidiaDB:VCUG_00960"/>
<reference evidence="2" key="1">
    <citation type="submission" date="2011-03" db="EMBL/GenBank/DDBJ databases">
        <title>The genome sequence of Vavraia culicis strain floridensis.</title>
        <authorList>
            <consortium name="The Broad Institute Genome Sequencing Platform"/>
            <person name="Cuomo C."/>
            <person name="Becnel J."/>
            <person name="Sanscrainte N."/>
            <person name="Young S.K."/>
            <person name="Zeng Q."/>
            <person name="Gargeya S."/>
            <person name="Fitzgerald M."/>
            <person name="Haas B."/>
            <person name="Abouelleil A."/>
            <person name="Alvarado L."/>
            <person name="Arachchi H.M."/>
            <person name="Berlin A."/>
            <person name="Chapman S.B."/>
            <person name="Gearin G."/>
            <person name="Goldberg J."/>
            <person name="Griggs A."/>
            <person name="Gujja S."/>
            <person name="Hansen M."/>
            <person name="Heiman D."/>
            <person name="Howarth C."/>
            <person name="Larimer J."/>
            <person name="Lui A."/>
            <person name="MacDonald P.J.P."/>
            <person name="McCowen C."/>
            <person name="Montmayeur A."/>
            <person name="Murphy C."/>
            <person name="Neiman D."/>
            <person name="Pearson M."/>
            <person name="Priest M."/>
            <person name="Roberts A."/>
            <person name="Saif S."/>
            <person name="Shea T."/>
            <person name="Sisk P."/>
            <person name="Stolte C."/>
            <person name="Sykes S."/>
            <person name="Wortman J."/>
            <person name="Nusbaum C."/>
            <person name="Birren B."/>
        </authorList>
    </citation>
    <scope>NUCLEOTIDE SEQUENCE [LARGE SCALE GENOMIC DNA]</scope>
    <source>
        <strain evidence="2">floridensis</strain>
    </source>
</reference>
<dbReference type="HOGENOM" id="CLU_1705494_0_0_1"/>
<dbReference type="RefSeq" id="XP_008073981.1">
    <property type="nucleotide sequence ID" value="XM_008075790.1"/>
</dbReference>
<accession>L2GV79</accession>